<keyword evidence="1" id="KW-0175">Coiled coil</keyword>
<dbReference type="EMBL" id="QFQS01000001">
    <property type="protein sequence ID" value="PZQ99918.1"/>
    <property type="molecule type" value="Genomic_DNA"/>
</dbReference>
<dbReference type="InterPro" id="IPR006171">
    <property type="entry name" value="TOPRIM_dom"/>
</dbReference>
<dbReference type="InterPro" id="IPR055570">
    <property type="entry name" value="DUF7146"/>
</dbReference>
<proteinExistence type="predicted"/>
<protein>
    <submittedName>
        <fullName evidence="4">Uncharacterized protein</fullName>
    </submittedName>
</protein>
<evidence type="ECO:0000313" key="4">
    <source>
        <dbReference type="EMBL" id="PZQ99918.1"/>
    </source>
</evidence>
<name>A0A2W5SA80_CERSP</name>
<feature type="domain" description="Toprim" evidence="2">
    <location>
        <begin position="283"/>
        <end position="373"/>
    </location>
</feature>
<dbReference type="Pfam" id="PF13362">
    <property type="entry name" value="Toprim_3"/>
    <property type="match status" value="1"/>
</dbReference>
<feature type="coiled-coil region" evidence="1">
    <location>
        <begin position="119"/>
        <end position="147"/>
    </location>
</feature>
<evidence type="ECO:0000259" key="3">
    <source>
        <dbReference type="Pfam" id="PF23639"/>
    </source>
</evidence>
<evidence type="ECO:0000256" key="1">
    <source>
        <dbReference type="SAM" id="Coils"/>
    </source>
</evidence>
<feature type="domain" description="DUF7146" evidence="3">
    <location>
        <begin position="139"/>
        <end position="260"/>
    </location>
</feature>
<gene>
    <name evidence="4" type="ORF">DI533_04610</name>
</gene>
<accession>A0A2W5SA80</accession>
<organism evidence="4 5">
    <name type="scientific">Cereibacter sphaeroides</name>
    <name type="common">Rhodobacter sphaeroides</name>
    <dbReference type="NCBI Taxonomy" id="1063"/>
    <lineage>
        <taxon>Bacteria</taxon>
        <taxon>Pseudomonadati</taxon>
        <taxon>Pseudomonadota</taxon>
        <taxon>Alphaproteobacteria</taxon>
        <taxon>Rhodobacterales</taxon>
        <taxon>Paracoccaceae</taxon>
        <taxon>Cereibacter</taxon>
    </lineage>
</organism>
<comment type="caution">
    <text evidence="4">The sequence shown here is derived from an EMBL/GenBank/DDBJ whole genome shotgun (WGS) entry which is preliminary data.</text>
</comment>
<reference evidence="4 5" key="1">
    <citation type="submission" date="2017-08" db="EMBL/GenBank/DDBJ databases">
        <title>Infants hospitalized years apart are colonized by the same room-sourced microbial strains.</title>
        <authorList>
            <person name="Brooks B."/>
            <person name="Olm M.R."/>
            <person name="Firek B.A."/>
            <person name="Baker R."/>
            <person name="Thomas B.C."/>
            <person name="Morowitz M.J."/>
            <person name="Banfield J.F."/>
        </authorList>
    </citation>
    <scope>NUCLEOTIDE SEQUENCE [LARGE SCALE GENOMIC DNA]</scope>
    <source>
        <strain evidence="4">S2_003_000_R2_11</strain>
    </source>
</reference>
<dbReference type="Proteomes" id="UP000248975">
    <property type="component" value="Unassembled WGS sequence"/>
</dbReference>
<dbReference type="AlphaFoldDB" id="A0A2W5SA80"/>
<dbReference type="Pfam" id="PF23639">
    <property type="entry name" value="DUF7146"/>
    <property type="match status" value="1"/>
</dbReference>
<sequence length="383" mass="41436">MIARQTYSLDEIKAMLHAQIETVAHHYARPASGSYTDKGLYFTLNPGRADRSVGSFCIHLSGPKIGRWNDYATGDFGDVLDLIGLSLGLNASDQVREARAFLGLEVETPEIRVARAKAIERAKLQRQASEREQAAEAERRAKQAEGLYLSAEPDLFGTPVQYYLAARRIALGELAHPPGALRYHAAVGYHREETDPETGEVITTRMRLPAMVASIVNGKGRIVACHRTYLAIGASGIWGKANLPDVKKVLGDYRGGSIRLSSGIGSRGGKAVPLAQCPPGSRVVIGEGIETCLSAMLCWPAERVLAAVSLANMAAVELPRNVAEVVLLSDNDTHPQALAQFQAAVDAHAKAGRTVRVWRSDREGEDLNDALKRLRAERQEGAA</sequence>
<evidence type="ECO:0000259" key="2">
    <source>
        <dbReference type="Pfam" id="PF13362"/>
    </source>
</evidence>
<evidence type="ECO:0000313" key="5">
    <source>
        <dbReference type="Proteomes" id="UP000248975"/>
    </source>
</evidence>